<evidence type="ECO:0000313" key="3">
    <source>
        <dbReference type="EMBL" id="CAB4188480.1"/>
    </source>
</evidence>
<accession>A0A6J5QVB4</accession>
<proteinExistence type="predicted"/>
<reference evidence="3" key="1">
    <citation type="submission" date="2020-05" db="EMBL/GenBank/DDBJ databases">
        <authorList>
            <person name="Chiriac C."/>
            <person name="Salcher M."/>
            <person name="Ghai R."/>
            <person name="Kavagutti S V."/>
        </authorList>
    </citation>
    <scope>NUCLEOTIDE SEQUENCE</scope>
</reference>
<organism evidence="3">
    <name type="scientific">uncultured Caudovirales phage</name>
    <dbReference type="NCBI Taxonomy" id="2100421"/>
    <lineage>
        <taxon>Viruses</taxon>
        <taxon>Duplodnaviria</taxon>
        <taxon>Heunggongvirae</taxon>
        <taxon>Uroviricota</taxon>
        <taxon>Caudoviricetes</taxon>
        <taxon>Peduoviridae</taxon>
        <taxon>Maltschvirus</taxon>
        <taxon>Maltschvirus maltsch</taxon>
    </lineage>
</organism>
<name>A0A6J5QVB4_9CAUD</name>
<protein>
    <submittedName>
        <fullName evidence="3">Uncharacterized protein</fullName>
    </submittedName>
</protein>
<gene>
    <name evidence="2" type="ORF">UFOVP1035_67</name>
    <name evidence="3" type="ORF">UFOVP1181_26</name>
    <name evidence="1" type="ORF">UFOVP965_71</name>
</gene>
<sequence length="176" mass="19511">MPTHQNVQNLGAAGMYGTNTNYGGGGVPVARSELDFLRLGVGRQPSAEYPDGYLGTIRSRRDDRGRPSSVSDRVLNGLKVRIGQRSYQRGVHRGERIDSSDYYYPEGLEASRGIARQMKAAKVGNVFVSPRHIEDAMAAPRPHLPNDGKANMRSTSPMALDKQRVDQMARMRPVWK</sequence>
<evidence type="ECO:0000313" key="1">
    <source>
        <dbReference type="EMBL" id="CAB4174716.1"/>
    </source>
</evidence>
<dbReference type="EMBL" id="LR797127">
    <property type="protein sequence ID" value="CAB4188480.1"/>
    <property type="molecule type" value="Genomic_DNA"/>
</dbReference>
<evidence type="ECO:0000313" key="2">
    <source>
        <dbReference type="EMBL" id="CAB4179823.1"/>
    </source>
</evidence>
<dbReference type="EMBL" id="LR796920">
    <property type="protein sequence ID" value="CAB4174716.1"/>
    <property type="molecule type" value="Genomic_DNA"/>
</dbReference>
<dbReference type="EMBL" id="LR796984">
    <property type="protein sequence ID" value="CAB4179823.1"/>
    <property type="molecule type" value="Genomic_DNA"/>
</dbReference>